<dbReference type="GO" id="GO:0051225">
    <property type="term" value="P:spindle assembly"/>
    <property type="evidence" value="ECO:0007669"/>
    <property type="project" value="TreeGrafter"/>
</dbReference>
<dbReference type="GO" id="GO:0051011">
    <property type="term" value="F:microtubule minus-end binding"/>
    <property type="evidence" value="ECO:0007669"/>
    <property type="project" value="TreeGrafter"/>
</dbReference>
<protein>
    <submittedName>
        <fullName evidence="7">Gamma-tubulin complex component</fullName>
    </submittedName>
</protein>
<proteinExistence type="predicted"/>
<organism evidence="7 8">
    <name type="scientific">Cyclospora cayetanensis</name>
    <dbReference type="NCBI Taxonomy" id="88456"/>
    <lineage>
        <taxon>Eukaryota</taxon>
        <taxon>Sar</taxon>
        <taxon>Alveolata</taxon>
        <taxon>Apicomplexa</taxon>
        <taxon>Conoidasida</taxon>
        <taxon>Coccidia</taxon>
        <taxon>Eucoccidiorida</taxon>
        <taxon>Eimeriorina</taxon>
        <taxon>Eimeriidae</taxon>
        <taxon>Cyclospora</taxon>
    </lineage>
</organism>
<feature type="region of interest" description="Disordered" evidence="5">
    <location>
        <begin position="1265"/>
        <end position="1289"/>
    </location>
</feature>
<evidence type="ECO:0000256" key="5">
    <source>
        <dbReference type="SAM" id="MobiDB-lite"/>
    </source>
</evidence>
<evidence type="ECO:0000313" key="8">
    <source>
        <dbReference type="Proteomes" id="UP000095192"/>
    </source>
</evidence>
<accession>A0A1D3D8I0</accession>
<dbReference type="Proteomes" id="UP000095192">
    <property type="component" value="Unassembled WGS sequence"/>
</dbReference>
<evidence type="ECO:0000259" key="6">
    <source>
        <dbReference type="Pfam" id="PF17681"/>
    </source>
</evidence>
<feature type="region of interest" description="Disordered" evidence="5">
    <location>
        <begin position="1046"/>
        <end position="1067"/>
    </location>
</feature>
<keyword evidence="3" id="KW-0493">Microtubule</keyword>
<name>A0A1D3D8I0_9EIME</name>
<dbReference type="InterPro" id="IPR042241">
    <property type="entry name" value="GCP_C_sf"/>
</dbReference>
<reference evidence="7 8" key="1">
    <citation type="journal article" date="2016" name="BMC Genomics">
        <title>Comparative genomics reveals Cyclospora cayetanensis possesses coccidia-like metabolism and invasion components but unique surface antigens.</title>
        <authorList>
            <person name="Liu S."/>
            <person name="Wang L."/>
            <person name="Zheng H."/>
            <person name="Xu Z."/>
            <person name="Roellig D.M."/>
            <person name="Li N."/>
            <person name="Frace M.A."/>
            <person name="Tang K."/>
            <person name="Arrowood M.J."/>
            <person name="Moss D.M."/>
            <person name="Zhang L."/>
            <person name="Feng Y."/>
            <person name="Xiao L."/>
        </authorList>
    </citation>
    <scope>NUCLEOTIDE SEQUENCE [LARGE SCALE GENOMIC DNA]</scope>
    <source>
        <strain evidence="7 8">CHN_HEN01</strain>
    </source>
</reference>
<dbReference type="PANTHER" id="PTHR19302:SF27">
    <property type="entry name" value="GAMMA-TUBULIN COMPLEX COMPONENT 4"/>
    <property type="match status" value="1"/>
</dbReference>
<dbReference type="InterPro" id="IPR007259">
    <property type="entry name" value="GCP"/>
</dbReference>
<dbReference type="GO" id="GO:0031122">
    <property type="term" value="P:cytoplasmic microtubule organization"/>
    <property type="evidence" value="ECO:0007669"/>
    <property type="project" value="TreeGrafter"/>
</dbReference>
<dbReference type="InterPro" id="IPR041470">
    <property type="entry name" value="GCP_N"/>
</dbReference>
<sequence length="1380" mass="147982">MLNAQRKRVPGACFAYRRTHDCIRKPALHISNATSIKPPEEDTSSPGLSSELESSKISVFKELTSPRLALTSQGPGVTGERTSSYARTCGTQYALRAFLHIQMPIAKCGTLVSGVGSSEELTRQRDEGLDTGFGVFPPRLRRSDRGAPPCKAPNSPTPPPSADAKTTLHALCWGPFSLVAAAALDSPLIHHQRHLAAYADWGGCCTSSQEGKLLNRMLQEILMALAGYPGDLFVRVDGEAFLRKEEEGHTETEAGSRGPCLWESHGAYGGGFRVNPSLSGFSQSEVEALERVVAPGYDLLLVKDFIKAAENTGTFPPPASTGCPPFNGSLEWHSGSLAAVPASQAAAETSPPVAGGLYLAALARASRELTDEYLSFLIAAEDAALQQQATLLSAISLALGDQPQRMRTLRYILSQVCAMSLAAAGAGGPLPCGALLDMLWRGRSSGDPVAREVYLRLIDACAAVFCFQLSAWLLSGQLLDPYGEFFIVRRAVEYSRGIAPPSPFRTLETTQSAATVLSSTRGLPDAMGAPMEAEDLKEPLSVDALLFEWGRLFQVSVSRLLWGALAEGGHLFHSLKALRDAYLLGDGPSKLSGKPPLTIRATPFTEADLVLRGTARMDRGEILLQHSGGGPHAFSASESCCPIGVAMHPERQMLRHGFKHGFQFRLEAPQEASPLGPPPGGSPVGVGACVALVLQSNRTPISLKGPPPGCANSQGSSNSAQCGGSLCDFFWPSLGEFRISSRTPHPWALLATARQALPPTKDGCVSREGPPAGPRPPPAVLLRRGLVTWSLPSGAPLDAEEIFVEVEYSAEKRRLRVFATRGTQRPQRKQQLLGALRHNAEGAPCLEVSDFDLRNLISLRLGAAYVGLFTLPLKYAHSPVERRDAGAPALSPSHVPPTFEASDWVLSRRRRIVFAQKTFPGASSAPQGDPVNVCRQFWAARGEVAFYISRIYAYFQYYAIMERLGRRSRGPGLRLVCVQPGFDEVEKTANGRHDFEEIRLVHENFLTQLASRCWLRVSSLLRPLMRLLAAGRRLVELGSVATRMPGGLLGGPPADGPSSEEASTGGCSKQHSSEVLIFGILEGPQWSFLAEAIATTRNELRAHASQMYMEMSALKQGASHAHLGALALPLDFNGFLSHLVSGAPCTPRNVSYTGALNTPRSVSAEGRDPAELHECHPVIVPESAGAPTAAAAAVIGPTRPSTLSRTLESKHLRGTPPPHLRRSASVGESLRQRPPSSPPRFWGDDSAEANSDEDGVLLHSCRSTDTDADASRWGASSLRRTPSYPTRREEKALGSLGPLLRPLPPTGGPPLFVPNMYFSTGASDGPVASQGSGEPPLSEYPEEYKVLAEEAHEALAAARKKMLERRGLGAPDLYWNAGDG</sequence>
<dbReference type="GO" id="GO:0005874">
    <property type="term" value="C:microtubule"/>
    <property type="evidence" value="ECO:0007669"/>
    <property type="project" value="UniProtKB-KW"/>
</dbReference>
<dbReference type="GO" id="GO:0051321">
    <property type="term" value="P:meiotic cell cycle"/>
    <property type="evidence" value="ECO:0007669"/>
    <property type="project" value="TreeGrafter"/>
</dbReference>
<comment type="subcellular location">
    <subcellularLocation>
        <location evidence="1">Cytoplasm</location>
        <location evidence="1">Cytoskeleton</location>
        <location evidence="1">Microtubule organizing center</location>
    </subcellularLocation>
</comment>
<evidence type="ECO:0000256" key="2">
    <source>
        <dbReference type="ARBA" id="ARBA00022490"/>
    </source>
</evidence>
<dbReference type="Gene3D" id="1.20.120.1900">
    <property type="entry name" value="Gamma-tubulin complex, C-terminal domain"/>
    <property type="match status" value="1"/>
</dbReference>
<evidence type="ECO:0000256" key="4">
    <source>
        <dbReference type="ARBA" id="ARBA00023212"/>
    </source>
</evidence>
<dbReference type="EMBL" id="JROU02000285">
    <property type="protein sequence ID" value="OEH79765.1"/>
    <property type="molecule type" value="Genomic_DNA"/>
</dbReference>
<feature type="region of interest" description="Disordered" evidence="5">
    <location>
        <begin position="1196"/>
        <end position="1252"/>
    </location>
</feature>
<dbReference type="GO" id="GO:0000278">
    <property type="term" value="P:mitotic cell cycle"/>
    <property type="evidence" value="ECO:0007669"/>
    <property type="project" value="TreeGrafter"/>
</dbReference>
<evidence type="ECO:0000256" key="1">
    <source>
        <dbReference type="ARBA" id="ARBA00004267"/>
    </source>
</evidence>
<feature type="region of interest" description="Disordered" evidence="5">
    <location>
        <begin position="759"/>
        <end position="778"/>
    </location>
</feature>
<dbReference type="GO" id="GO:0000922">
    <property type="term" value="C:spindle pole"/>
    <property type="evidence" value="ECO:0007669"/>
    <property type="project" value="InterPro"/>
</dbReference>
<dbReference type="PANTHER" id="PTHR19302">
    <property type="entry name" value="GAMMA TUBULIN COMPLEX PROTEIN"/>
    <property type="match status" value="1"/>
</dbReference>
<keyword evidence="2" id="KW-0963">Cytoplasm</keyword>
<feature type="domain" description="Gamma tubulin complex component protein N-terminal" evidence="6">
    <location>
        <begin position="218"/>
        <end position="491"/>
    </location>
</feature>
<dbReference type="VEuPathDB" id="ToxoDB:cyc_00360"/>
<dbReference type="GO" id="GO:0007020">
    <property type="term" value="P:microtubule nucleation"/>
    <property type="evidence" value="ECO:0007669"/>
    <property type="project" value="InterPro"/>
</dbReference>
<keyword evidence="8" id="KW-1185">Reference proteome</keyword>
<evidence type="ECO:0000256" key="3">
    <source>
        <dbReference type="ARBA" id="ARBA00022701"/>
    </source>
</evidence>
<dbReference type="GO" id="GO:0043015">
    <property type="term" value="F:gamma-tubulin binding"/>
    <property type="evidence" value="ECO:0007669"/>
    <property type="project" value="InterPro"/>
</dbReference>
<keyword evidence="4" id="KW-0206">Cytoskeleton</keyword>
<dbReference type="VEuPathDB" id="ToxoDB:LOC113147095"/>
<feature type="region of interest" description="Disordered" evidence="5">
    <location>
        <begin position="122"/>
        <end position="163"/>
    </location>
</feature>
<dbReference type="InParanoid" id="A0A1D3D8I0"/>
<gene>
    <name evidence="7" type="ORF">cyc_00360</name>
</gene>
<evidence type="ECO:0000313" key="7">
    <source>
        <dbReference type="EMBL" id="OEH79765.1"/>
    </source>
</evidence>
<comment type="caution">
    <text evidence="7">The sequence shown here is derived from an EMBL/GenBank/DDBJ whole genome shotgun (WGS) entry which is preliminary data.</text>
</comment>
<dbReference type="Pfam" id="PF17681">
    <property type="entry name" value="GCP_N_terminal"/>
    <property type="match status" value="1"/>
</dbReference>
<dbReference type="GO" id="GO:0000930">
    <property type="term" value="C:gamma-tubulin complex"/>
    <property type="evidence" value="ECO:0007669"/>
    <property type="project" value="TreeGrafter"/>
</dbReference>